<keyword evidence="2" id="KW-1185">Reference proteome</keyword>
<sequence length="519" mass="58876">MSAQTLPLLVTQMLEPEFYPHPVKPPIRLVQTHISYVFLTGDIAYKIKKAVDFGFLDFSTVERRKHFCHEELRMNREIAPDIYLNVVAIACKGDRYALDSDGEIVEYAVRMRQFPQSALLSNLFARGALTDDHLETLGHVVAAFHAGTATNDHIRSFGSADKIGEAIGDNYRYTQKYVGGLQTQQQFEETQQFTDAFLGERSLFAERQSQHRIRECHGDLHLKNICFWRGAIHLFDRIEFNESFRFVDVMYDVAFTVMDLDGRDRPDLGNVFLNTYLERSGDWDGVRVLPLYLCRQAYVRAKVNSFVFEESEIDASDRREAAAAAGRYYHLAWQYAQPRSGNLILTCGLSGSGKSTVARAIARRINAIHLRSDAVRKHLAGVPLERHGTEALYVPHVTQRTYRRLLNLGLALAERGFPVILDARYARQEHRREAIAAAAARGLPLQILHCTAPVNVLRDRLQSRRGDVSDATPQLLTSQQASSEPFAGSECQYVIEVDTTREWQSHLEDFCPGQTRTVP</sequence>
<dbReference type="Proteomes" id="UP000016960">
    <property type="component" value="Unassembled WGS sequence"/>
</dbReference>
<organism evidence="1 2">
    <name type="scientific">Rubidibacter lacunae KORDI 51-2</name>
    <dbReference type="NCBI Taxonomy" id="582515"/>
    <lineage>
        <taxon>Bacteria</taxon>
        <taxon>Bacillati</taxon>
        <taxon>Cyanobacteriota</taxon>
        <taxon>Cyanophyceae</taxon>
        <taxon>Oscillatoriophycideae</taxon>
        <taxon>Chroococcales</taxon>
        <taxon>Aphanothecaceae</taxon>
        <taxon>Rubidibacter</taxon>
    </lineage>
</organism>
<dbReference type="OrthoDB" id="9810277at2"/>
<reference evidence="1 2" key="1">
    <citation type="submission" date="2013-05" db="EMBL/GenBank/DDBJ databases">
        <title>Draft genome sequence of Rubidibacter lacunae KORDI 51-2.</title>
        <authorList>
            <person name="Choi D.H."/>
            <person name="Noh J.H."/>
            <person name="Kwon K.-K."/>
            <person name="Lee J.-H."/>
            <person name="Ryu J.-Y."/>
        </authorList>
    </citation>
    <scope>NUCLEOTIDE SEQUENCE [LARGE SCALE GENOMIC DNA]</scope>
    <source>
        <strain evidence="1 2">KORDI 51-2</strain>
    </source>
</reference>
<accession>U5DQ42</accession>
<dbReference type="SUPFAM" id="SSF56112">
    <property type="entry name" value="Protein kinase-like (PK-like)"/>
    <property type="match status" value="1"/>
</dbReference>
<evidence type="ECO:0008006" key="3">
    <source>
        <dbReference type="Google" id="ProtNLM"/>
    </source>
</evidence>
<evidence type="ECO:0000313" key="2">
    <source>
        <dbReference type="Proteomes" id="UP000016960"/>
    </source>
</evidence>
<comment type="caution">
    <text evidence="1">The sequence shown here is derived from an EMBL/GenBank/DDBJ whole genome shotgun (WGS) entry which is preliminary data.</text>
</comment>
<protein>
    <recommendedName>
        <fullName evidence="3">Gluconokinase</fullName>
    </recommendedName>
</protein>
<dbReference type="InterPro" id="IPR011009">
    <property type="entry name" value="Kinase-like_dom_sf"/>
</dbReference>
<dbReference type="eggNOG" id="COG2187">
    <property type="taxonomic scope" value="Bacteria"/>
</dbReference>
<dbReference type="STRING" id="582515.KR51_00002810"/>
<dbReference type="EMBL" id="ASSJ01000004">
    <property type="protein sequence ID" value="ERN42972.1"/>
    <property type="molecule type" value="Genomic_DNA"/>
</dbReference>
<dbReference type="PATRIC" id="fig|582515.4.peg.319"/>
<dbReference type="PANTHER" id="PTHR43883:SF1">
    <property type="entry name" value="GLUCONOKINASE"/>
    <property type="match status" value="1"/>
</dbReference>
<dbReference type="SUPFAM" id="SSF52540">
    <property type="entry name" value="P-loop containing nucleoside triphosphate hydrolases"/>
    <property type="match status" value="1"/>
</dbReference>
<dbReference type="AlphaFoldDB" id="U5DQ42"/>
<dbReference type="InterPro" id="IPR027417">
    <property type="entry name" value="P-loop_NTPase"/>
</dbReference>
<dbReference type="InParanoid" id="U5DQ42"/>
<name>U5DQ42_9CHRO</name>
<evidence type="ECO:0000313" key="1">
    <source>
        <dbReference type="EMBL" id="ERN42972.1"/>
    </source>
</evidence>
<dbReference type="eggNOG" id="COG0645">
    <property type="taxonomic scope" value="Bacteria"/>
</dbReference>
<dbReference type="Gene3D" id="3.40.50.300">
    <property type="entry name" value="P-loop containing nucleotide triphosphate hydrolases"/>
    <property type="match status" value="1"/>
</dbReference>
<proteinExistence type="predicted"/>
<dbReference type="InterPro" id="IPR052732">
    <property type="entry name" value="Cell-binding_unc_protein"/>
</dbReference>
<dbReference type="Pfam" id="PF13671">
    <property type="entry name" value="AAA_33"/>
    <property type="match status" value="1"/>
</dbReference>
<gene>
    <name evidence="1" type="ORF">KR51_00002810</name>
</gene>
<dbReference type="PANTHER" id="PTHR43883">
    <property type="entry name" value="SLR0207 PROTEIN"/>
    <property type="match status" value="1"/>
</dbReference>